<keyword evidence="4" id="KW-0378">Hydrolase</keyword>
<dbReference type="SUPFAM" id="SSF100939">
    <property type="entry name" value="SPOC domain-like"/>
    <property type="match status" value="1"/>
</dbReference>
<dbReference type="GO" id="GO:0042162">
    <property type="term" value="F:telomeric DNA binding"/>
    <property type="evidence" value="ECO:0007669"/>
    <property type="project" value="TreeGrafter"/>
</dbReference>
<dbReference type="GO" id="GO:0000723">
    <property type="term" value="P:telomere maintenance"/>
    <property type="evidence" value="ECO:0007669"/>
    <property type="project" value="TreeGrafter"/>
</dbReference>
<dbReference type="GO" id="GO:0005524">
    <property type="term" value="F:ATP binding"/>
    <property type="evidence" value="ECO:0007669"/>
    <property type="project" value="UniProtKB-KW"/>
</dbReference>
<evidence type="ECO:0000256" key="2">
    <source>
        <dbReference type="ARBA" id="ARBA00022741"/>
    </source>
</evidence>
<evidence type="ECO:0000313" key="12">
    <source>
        <dbReference type="EMBL" id="CAG9762215.1"/>
    </source>
</evidence>
<dbReference type="GO" id="GO:0016787">
    <property type="term" value="F:hydrolase activity"/>
    <property type="evidence" value="ECO:0007669"/>
    <property type="project" value="UniProtKB-KW"/>
</dbReference>
<dbReference type="GO" id="GO:0006303">
    <property type="term" value="P:double-strand break repair via nonhomologous end joining"/>
    <property type="evidence" value="ECO:0007669"/>
    <property type="project" value="InterPro"/>
</dbReference>
<dbReference type="InterPro" id="IPR006164">
    <property type="entry name" value="DNA_bd_Ku70/Ku80"/>
</dbReference>
<comment type="subcellular location">
    <subcellularLocation>
        <location evidence="1">Nucleus</location>
    </subcellularLocation>
</comment>
<evidence type="ECO:0000256" key="3">
    <source>
        <dbReference type="ARBA" id="ARBA00022763"/>
    </source>
</evidence>
<evidence type="ECO:0000256" key="4">
    <source>
        <dbReference type="ARBA" id="ARBA00022801"/>
    </source>
</evidence>
<keyword evidence="3" id="KW-0227">DNA damage</keyword>
<dbReference type="GO" id="GO:0043564">
    <property type="term" value="C:Ku70:Ku80 complex"/>
    <property type="evidence" value="ECO:0007669"/>
    <property type="project" value="TreeGrafter"/>
</dbReference>
<dbReference type="SMART" id="SM00559">
    <property type="entry name" value="Ku78"/>
    <property type="match status" value="1"/>
</dbReference>
<gene>
    <name evidence="12" type="ORF">CEUTPL_LOCUS2899</name>
</gene>
<dbReference type="SUPFAM" id="SSF53300">
    <property type="entry name" value="vWA-like"/>
    <property type="match status" value="1"/>
</dbReference>
<keyword evidence="6" id="KW-0067">ATP-binding</keyword>
<dbReference type="GO" id="GO:0004386">
    <property type="term" value="F:helicase activity"/>
    <property type="evidence" value="ECO:0007669"/>
    <property type="project" value="UniProtKB-KW"/>
</dbReference>
<dbReference type="PANTHER" id="PTHR12604">
    <property type="entry name" value="KU AUTOANTIGEN DNA HELICASE"/>
    <property type="match status" value="1"/>
</dbReference>
<reference evidence="12" key="1">
    <citation type="submission" date="2022-01" db="EMBL/GenBank/DDBJ databases">
        <authorList>
            <person name="King R."/>
        </authorList>
    </citation>
    <scope>NUCLEOTIDE SEQUENCE</scope>
</reference>
<dbReference type="GO" id="GO:0003690">
    <property type="term" value="F:double-stranded DNA binding"/>
    <property type="evidence" value="ECO:0007669"/>
    <property type="project" value="TreeGrafter"/>
</dbReference>
<dbReference type="Gene3D" id="3.40.50.410">
    <property type="entry name" value="von Willebrand factor, type A domain"/>
    <property type="match status" value="1"/>
</dbReference>
<keyword evidence="2" id="KW-0547">Nucleotide-binding</keyword>
<name>A0A9N9MGK9_9CUCU</name>
<evidence type="ECO:0000256" key="10">
    <source>
        <dbReference type="ARBA" id="ARBA00023242"/>
    </source>
</evidence>
<keyword evidence="10" id="KW-0539">Nucleus</keyword>
<evidence type="ECO:0000256" key="6">
    <source>
        <dbReference type="ARBA" id="ARBA00022840"/>
    </source>
</evidence>
<dbReference type="AlphaFoldDB" id="A0A9N9MGK9"/>
<evidence type="ECO:0000256" key="8">
    <source>
        <dbReference type="ARBA" id="ARBA00023172"/>
    </source>
</evidence>
<organism evidence="12 13">
    <name type="scientific">Ceutorhynchus assimilis</name>
    <name type="common">cabbage seed weevil</name>
    <dbReference type="NCBI Taxonomy" id="467358"/>
    <lineage>
        <taxon>Eukaryota</taxon>
        <taxon>Metazoa</taxon>
        <taxon>Ecdysozoa</taxon>
        <taxon>Arthropoda</taxon>
        <taxon>Hexapoda</taxon>
        <taxon>Insecta</taxon>
        <taxon>Pterygota</taxon>
        <taxon>Neoptera</taxon>
        <taxon>Endopterygota</taxon>
        <taxon>Coleoptera</taxon>
        <taxon>Polyphaga</taxon>
        <taxon>Cucujiformia</taxon>
        <taxon>Curculionidae</taxon>
        <taxon>Ceutorhynchinae</taxon>
        <taxon>Ceutorhynchus</taxon>
    </lineage>
</organism>
<dbReference type="Gene3D" id="2.40.290.10">
    <property type="match status" value="1"/>
</dbReference>
<dbReference type="PANTHER" id="PTHR12604:SF4">
    <property type="entry name" value="X-RAY REPAIR CROSS-COMPLEMENTING PROTEIN 5"/>
    <property type="match status" value="1"/>
</dbReference>
<proteinExistence type="predicted"/>
<keyword evidence="7" id="KW-0238">DNA-binding</keyword>
<dbReference type="GO" id="GO:0006310">
    <property type="term" value="P:DNA recombination"/>
    <property type="evidence" value="ECO:0007669"/>
    <property type="project" value="UniProtKB-KW"/>
</dbReference>
<dbReference type="InterPro" id="IPR036465">
    <property type="entry name" value="vWFA_dom_sf"/>
</dbReference>
<sequence>MPPTAAKDFAIILFDLKAASRTEALHALLDVVLFKQLSQSKDLYKIFLVNASTASNSLSYKGIRHIDAFTCIATLAEEISNCETGTSDWCEALDLAIEELKAGIGAITLQILFITDLISFERPNNGKLYDNIIKGINDLDIFLYVIGPSIDPPKTIYSHKDVQEWMASLEVDTTNSNLKIMRKIVIKTPNSVMCNYIVGVELFHSFKYFKGMQPWLVPLSFGSLLNLPASTIRLSKREPPFKLKSTTKANYAEDKWAYEDQQDVLIDHHDTVPGVIKHGKFVKIESDGRFKIEGARSLRVLCFTKAENVPEYLLQSDGSYFVIPDPKCPNYFECFNTLVEQLEQANLYVIARRVYNKDFNPKFVALIPKTNLNTKGFILCQLPYADDIAHTYTEQPLSTAQKVDANKDVYNFLDSINVDNENCQLKVPLAPPISEYASGWDIIEKVKEKTVEEQYLVKKKKIANAALNMDTLQNKWPVRQLETVKKEETKADDFDNVDDFSFN</sequence>
<evidence type="ECO:0000256" key="5">
    <source>
        <dbReference type="ARBA" id="ARBA00022806"/>
    </source>
</evidence>
<keyword evidence="5" id="KW-0347">Helicase</keyword>
<evidence type="ECO:0000256" key="1">
    <source>
        <dbReference type="ARBA" id="ARBA00004123"/>
    </source>
</evidence>
<dbReference type="Pfam" id="PF02735">
    <property type="entry name" value="Ku"/>
    <property type="match status" value="1"/>
</dbReference>
<dbReference type="InterPro" id="IPR016194">
    <property type="entry name" value="SPOC-like_C_dom_sf"/>
</dbReference>
<dbReference type="Proteomes" id="UP001152799">
    <property type="component" value="Chromosome 11"/>
</dbReference>
<keyword evidence="13" id="KW-1185">Reference proteome</keyword>
<protein>
    <recommendedName>
        <fullName evidence="11">Ku domain-containing protein</fullName>
    </recommendedName>
</protein>
<accession>A0A9N9MGK9</accession>
<evidence type="ECO:0000256" key="7">
    <source>
        <dbReference type="ARBA" id="ARBA00023125"/>
    </source>
</evidence>
<dbReference type="OrthoDB" id="30826at2759"/>
<dbReference type="EMBL" id="OU892287">
    <property type="protein sequence ID" value="CAG9762215.1"/>
    <property type="molecule type" value="Genomic_DNA"/>
</dbReference>
<keyword evidence="8" id="KW-0233">DNA recombination</keyword>
<evidence type="ECO:0000313" key="13">
    <source>
        <dbReference type="Proteomes" id="UP001152799"/>
    </source>
</evidence>
<keyword evidence="9" id="KW-0234">DNA repair</keyword>
<evidence type="ECO:0000259" key="11">
    <source>
        <dbReference type="SMART" id="SM00559"/>
    </source>
</evidence>
<feature type="domain" description="Ku" evidence="11">
    <location>
        <begin position="263"/>
        <end position="400"/>
    </location>
</feature>
<evidence type="ECO:0000256" key="9">
    <source>
        <dbReference type="ARBA" id="ARBA00023204"/>
    </source>
</evidence>